<keyword evidence="7 8" id="KW-0472">Membrane</keyword>
<evidence type="ECO:0000256" key="2">
    <source>
        <dbReference type="ARBA" id="ARBA00022448"/>
    </source>
</evidence>
<keyword evidence="10" id="KW-1185">Reference proteome</keyword>
<keyword evidence="6 8" id="KW-0811">Translocation</keyword>
<evidence type="ECO:0000313" key="10">
    <source>
        <dbReference type="Proteomes" id="UP000319040"/>
    </source>
</evidence>
<dbReference type="GO" id="GO:0008320">
    <property type="term" value="F:protein transmembrane transporter activity"/>
    <property type="evidence" value="ECO:0007669"/>
    <property type="project" value="UniProtKB-UniRule"/>
</dbReference>
<keyword evidence="5 8" id="KW-1133">Transmembrane helix</keyword>
<dbReference type="Pfam" id="PF00584">
    <property type="entry name" value="SecE"/>
    <property type="match status" value="1"/>
</dbReference>
<dbReference type="GO" id="GO:0006605">
    <property type="term" value="P:protein targeting"/>
    <property type="evidence" value="ECO:0007669"/>
    <property type="project" value="UniProtKB-UniRule"/>
</dbReference>
<evidence type="ECO:0000256" key="8">
    <source>
        <dbReference type="HAMAP-Rule" id="MF_00422"/>
    </source>
</evidence>
<dbReference type="GO" id="GO:0065002">
    <property type="term" value="P:intracellular protein transmembrane transport"/>
    <property type="evidence" value="ECO:0007669"/>
    <property type="project" value="UniProtKB-UniRule"/>
</dbReference>
<comment type="subunit">
    <text evidence="8">Component of the Sec protein translocase complex. Heterotrimer consisting of SecY, SecE and SecG subunits. The heterotrimers can form oligomers, although 1 heterotrimer is thought to be able to translocate proteins. Interacts with the ribosome. Interacts with SecDF, and other proteins may be involved. Interacts with SecA.</text>
</comment>
<dbReference type="AlphaFoldDB" id="A0A521DUA4"/>
<comment type="function">
    <text evidence="8">Essential subunit of the Sec protein translocation channel SecYEG. Clamps together the 2 halves of SecY. May contact the channel plug during translocation.</text>
</comment>
<keyword evidence="2 8" id="KW-0813">Transport</keyword>
<evidence type="ECO:0000256" key="1">
    <source>
        <dbReference type="ARBA" id="ARBA00004370"/>
    </source>
</evidence>
<sequence length="64" mass="7366">MSKIVNYFKDVQNELVNKTSWPTWAELQNSALVVMVASAIIAGIIFGMDYTFDKTLAWIYNQLY</sequence>
<dbReference type="NCBIfam" id="TIGR00964">
    <property type="entry name" value="secE_bact"/>
    <property type="match status" value="1"/>
</dbReference>
<feature type="transmembrane region" description="Helical" evidence="8">
    <location>
        <begin position="31"/>
        <end position="52"/>
    </location>
</feature>
<evidence type="ECO:0000313" key="9">
    <source>
        <dbReference type="EMBL" id="SMO75228.1"/>
    </source>
</evidence>
<dbReference type="EMBL" id="FXTB01000006">
    <property type="protein sequence ID" value="SMO75228.1"/>
    <property type="molecule type" value="Genomic_DNA"/>
</dbReference>
<keyword evidence="4 8" id="KW-0653">Protein transport</keyword>
<evidence type="ECO:0000256" key="3">
    <source>
        <dbReference type="ARBA" id="ARBA00022692"/>
    </source>
</evidence>
<proteinExistence type="inferred from homology"/>
<dbReference type="Gene3D" id="1.20.5.1030">
    <property type="entry name" value="Preprotein translocase secy subunit"/>
    <property type="match status" value="1"/>
</dbReference>
<comment type="similarity">
    <text evidence="8">Belongs to the SecE/SEC61-gamma family.</text>
</comment>
<comment type="subcellular location">
    <subcellularLocation>
        <location evidence="8">Cell membrane</location>
        <topology evidence="8">Single-pass membrane protein</topology>
    </subcellularLocation>
    <subcellularLocation>
        <location evidence="1">Membrane</location>
    </subcellularLocation>
</comment>
<dbReference type="InterPro" id="IPR005807">
    <property type="entry name" value="SecE_bac"/>
</dbReference>
<dbReference type="HAMAP" id="MF_00422">
    <property type="entry name" value="SecE"/>
    <property type="match status" value="1"/>
</dbReference>
<dbReference type="InterPro" id="IPR038379">
    <property type="entry name" value="SecE_sf"/>
</dbReference>
<accession>A0A521DUA4</accession>
<keyword evidence="3 8" id="KW-0812">Transmembrane</keyword>
<evidence type="ECO:0000256" key="4">
    <source>
        <dbReference type="ARBA" id="ARBA00022927"/>
    </source>
</evidence>
<organism evidence="9 10">
    <name type="scientific">Saccharicrinis carchari</name>
    <dbReference type="NCBI Taxonomy" id="1168039"/>
    <lineage>
        <taxon>Bacteria</taxon>
        <taxon>Pseudomonadati</taxon>
        <taxon>Bacteroidota</taxon>
        <taxon>Bacteroidia</taxon>
        <taxon>Marinilabiliales</taxon>
        <taxon>Marinilabiliaceae</taxon>
        <taxon>Saccharicrinis</taxon>
    </lineage>
</organism>
<dbReference type="GO" id="GO:0043952">
    <property type="term" value="P:protein transport by the Sec complex"/>
    <property type="evidence" value="ECO:0007669"/>
    <property type="project" value="UniProtKB-UniRule"/>
</dbReference>
<dbReference type="InterPro" id="IPR001901">
    <property type="entry name" value="Translocase_SecE/Sec61-g"/>
</dbReference>
<gene>
    <name evidence="8" type="primary">secE</name>
    <name evidence="9" type="ORF">SAMN06265379_106173</name>
</gene>
<dbReference type="GO" id="GO:0009306">
    <property type="term" value="P:protein secretion"/>
    <property type="evidence" value="ECO:0007669"/>
    <property type="project" value="UniProtKB-UniRule"/>
</dbReference>
<evidence type="ECO:0000256" key="5">
    <source>
        <dbReference type="ARBA" id="ARBA00022989"/>
    </source>
</evidence>
<name>A0A521DUA4_SACCC</name>
<evidence type="ECO:0000256" key="6">
    <source>
        <dbReference type="ARBA" id="ARBA00023010"/>
    </source>
</evidence>
<dbReference type="RefSeq" id="WP_142533878.1">
    <property type="nucleotide sequence ID" value="NZ_FXTB01000006.1"/>
</dbReference>
<keyword evidence="8" id="KW-1003">Cell membrane</keyword>
<dbReference type="GO" id="GO:0005886">
    <property type="term" value="C:plasma membrane"/>
    <property type="evidence" value="ECO:0007669"/>
    <property type="project" value="UniProtKB-SubCell"/>
</dbReference>
<reference evidence="9 10" key="1">
    <citation type="submission" date="2017-05" db="EMBL/GenBank/DDBJ databases">
        <authorList>
            <person name="Varghese N."/>
            <person name="Submissions S."/>
        </authorList>
    </citation>
    <scope>NUCLEOTIDE SEQUENCE [LARGE SCALE GENOMIC DNA]</scope>
    <source>
        <strain evidence="9 10">DSM 27040</strain>
    </source>
</reference>
<protein>
    <recommendedName>
        <fullName evidence="8">Protein translocase subunit SecE</fullName>
    </recommendedName>
</protein>
<dbReference type="Proteomes" id="UP000319040">
    <property type="component" value="Unassembled WGS sequence"/>
</dbReference>
<dbReference type="OrthoDB" id="9810735at2"/>
<evidence type="ECO:0000256" key="7">
    <source>
        <dbReference type="ARBA" id="ARBA00023136"/>
    </source>
</evidence>